<keyword evidence="1" id="KW-0472">Membrane</keyword>
<comment type="caution">
    <text evidence="3">The sequence shown here is derived from an EMBL/GenBank/DDBJ whole genome shotgun (WGS) entry which is preliminary data.</text>
</comment>
<proteinExistence type="predicted"/>
<feature type="transmembrane region" description="Helical" evidence="1">
    <location>
        <begin position="9"/>
        <end position="30"/>
    </location>
</feature>
<gene>
    <name evidence="3" type="ORF">P5G62_022045</name>
</gene>
<keyword evidence="4" id="KW-1185">Reference proteome</keyword>
<dbReference type="Pfam" id="PF13038">
    <property type="entry name" value="DUF3899"/>
    <property type="match status" value="1"/>
</dbReference>
<organism evidence="3 4">
    <name type="scientific">Neobacillus driksii</name>
    <dbReference type="NCBI Taxonomy" id="3035913"/>
    <lineage>
        <taxon>Bacteria</taxon>
        <taxon>Bacillati</taxon>
        <taxon>Bacillota</taxon>
        <taxon>Bacilli</taxon>
        <taxon>Bacillales</taxon>
        <taxon>Bacillaceae</taxon>
        <taxon>Neobacillus</taxon>
    </lineage>
</organism>
<evidence type="ECO:0000313" key="4">
    <source>
        <dbReference type="Proteomes" id="UP001241748"/>
    </source>
</evidence>
<feature type="transmembrane region" description="Helical" evidence="1">
    <location>
        <begin position="100"/>
        <end position="119"/>
    </location>
</feature>
<dbReference type="EMBL" id="JAROBZ020000002">
    <property type="protein sequence ID" value="MFB3169787.1"/>
    <property type="molecule type" value="Genomic_DNA"/>
</dbReference>
<feature type="domain" description="DUF3899" evidence="2">
    <location>
        <begin position="33"/>
        <end position="114"/>
    </location>
</feature>
<keyword evidence="1" id="KW-0812">Transmembrane</keyword>
<evidence type="ECO:0000256" key="1">
    <source>
        <dbReference type="SAM" id="Phobius"/>
    </source>
</evidence>
<feature type="transmembrane region" description="Helical" evidence="1">
    <location>
        <begin position="36"/>
        <end position="65"/>
    </location>
</feature>
<evidence type="ECO:0000313" key="3">
    <source>
        <dbReference type="EMBL" id="MFB3169787.1"/>
    </source>
</evidence>
<dbReference type="Proteomes" id="UP001241748">
    <property type="component" value="Unassembled WGS sequence"/>
</dbReference>
<keyword evidence="1" id="KW-1133">Transmembrane helix</keyword>
<reference evidence="3 4" key="1">
    <citation type="submission" date="2024-05" db="EMBL/GenBank/DDBJ databases">
        <authorList>
            <person name="Venkateswaran K."/>
        </authorList>
    </citation>
    <scope>NUCLEOTIDE SEQUENCE [LARGE SCALE GENOMIC DNA]</scope>
    <source>
        <strain evidence="3 4">179-C4-2-HS</strain>
    </source>
</reference>
<sequence>MFKNKWKFLLLNLFICLLIFLIFSSAYNLLNFINSVFYLSFFYLITVLFMYTAKGGFFDGVTFGFRRFNTLMFKKNDYLESWRDKPLPSEKFNASLYQRLKFQSISLLVLLLILLVLYYTM</sequence>
<dbReference type="InterPro" id="IPR025007">
    <property type="entry name" value="DUF3899"/>
</dbReference>
<dbReference type="RefSeq" id="WP_306074390.1">
    <property type="nucleotide sequence ID" value="NZ_JAROBZ020000002.1"/>
</dbReference>
<protein>
    <submittedName>
        <fullName evidence="3">DUF3899 domain-containing protein</fullName>
    </submittedName>
</protein>
<name>A0ABV4YY68_9BACI</name>
<evidence type="ECO:0000259" key="2">
    <source>
        <dbReference type="Pfam" id="PF13038"/>
    </source>
</evidence>
<accession>A0ABV4YY68</accession>